<evidence type="ECO:0000313" key="1">
    <source>
        <dbReference type="EMBL" id="AES60828.1"/>
    </source>
</evidence>
<reference evidence="2" key="3">
    <citation type="submission" date="2015-04" db="UniProtKB">
        <authorList>
            <consortium name="EnsemblPlants"/>
        </authorList>
    </citation>
    <scope>IDENTIFICATION</scope>
    <source>
        <strain evidence="2">cv. Jemalong A17</strain>
    </source>
</reference>
<organism evidence="1 3">
    <name type="scientific">Medicago truncatula</name>
    <name type="common">Barrel medic</name>
    <name type="synonym">Medicago tribuloides</name>
    <dbReference type="NCBI Taxonomy" id="3880"/>
    <lineage>
        <taxon>Eukaryota</taxon>
        <taxon>Viridiplantae</taxon>
        <taxon>Streptophyta</taxon>
        <taxon>Embryophyta</taxon>
        <taxon>Tracheophyta</taxon>
        <taxon>Spermatophyta</taxon>
        <taxon>Magnoliopsida</taxon>
        <taxon>eudicotyledons</taxon>
        <taxon>Gunneridae</taxon>
        <taxon>Pentapetalae</taxon>
        <taxon>rosids</taxon>
        <taxon>fabids</taxon>
        <taxon>Fabales</taxon>
        <taxon>Fabaceae</taxon>
        <taxon>Papilionoideae</taxon>
        <taxon>50 kb inversion clade</taxon>
        <taxon>NPAAA clade</taxon>
        <taxon>Hologalegina</taxon>
        <taxon>IRL clade</taxon>
        <taxon>Trifolieae</taxon>
        <taxon>Medicago</taxon>
    </lineage>
</organism>
<proteinExistence type="predicted"/>
<evidence type="ECO:0000313" key="2">
    <source>
        <dbReference type="EnsemblPlants" id="AES60828"/>
    </source>
</evidence>
<dbReference type="AlphaFoldDB" id="G7ICS0"/>
<reference evidence="1 3" key="2">
    <citation type="journal article" date="2014" name="BMC Genomics">
        <title>An improved genome release (version Mt4.0) for the model legume Medicago truncatula.</title>
        <authorList>
            <person name="Tang H."/>
            <person name="Krishnakumar V."/>
            <person name="Bidwell S."/>
            <person name="Rosen B."/>
            <person name="Chan A."/>
            <person name="Zhou S."/>
            <person name="Gentzbittel L."/>
            <person name="Childs K.L."/>
            <person name="Yandell M."/>
            <person name="Gundlach H."/>
            <person name="Mayer K.F."/>
            <person name="Schwartz D.C."/>
            <person name="Town C.D."/>
        </authorList>
    </citation>
    <scope>GENOME REANNOTATION</scope>
    <source>
        <strain evidence="2 3">cv. Jemalong A17</strain>
    </source>
</reference>
<name>G7ICS0_MEDTR</name>
<sequence length="149" mass="17117">MMTQVDNSSKMHVDFRIREKTLNADGGQATGRAAAAASGWTGKGITPIAGMFYYLYNQKIMRHELRDNVEEFLKYVKRVNQNPHVDTIMVHLIVVGMYDRLEDMVCEIRNRISDGKVRLLFEEIICFETLNLIHDSTISDDQNTIEFVS</sequence>
<keyword evidence="1" id="KW-0472">Membrane</keyword>
<keyword evidence="1" id="KW-0812">Transmembrane</keyword>
<keyword evidence="3" id="KW-1185">Reference proteome</keyword>
<dbReference type="Proteomes" id="UP000002051">
    <property type="component" value="Unassembled WGS sequence"/>
</dbReference>
<dbReference type="HOGENOM" id="CLU_1752424_0_0_1"/>
<dbReference type="EMBL" id="CM001217">
    <property type="protein sequence ID" value="AES60828.1"/>
    <property type="molecule type" value="Genomic_DNA"/>
</dbReference>
<dbReference type="EnsemblPlants" id="AES60828">
    <property type="protein sequence ID" value="AES60828"/>
    <property type="gene ID" value="MTR_1g071350"/>
</dbReference>
<protein>
    <submittedName>
        <fullName evidence="1">Transmembrane protein, putative</fullName>
    </submittedName>
</protein>
<evidence type="ECO:0000313" key="3">
    <source>
        <dbReference type="Proteomes" id="UP000002051"/>
    </source>
</evidence>
<dbReference type="PaxDb" id="3880-AES60828"/>
<gene>
    <name evidence="1" type="ordered locus">MTR_1g071350</name>
</gene>
<reference evidence="1 3" key="1">
    <citation type="journal article" date="2011" name="Nature">
        <title>The Medicago genome provides insight into the evolution of rhizobial symbioses.</title>
        <authorList>
            <person name="Young N.D."/>
            <person name="Debelle F."/>
            <person name="Oldroyd G.E."/>
            <person name="Geurts R."/>
            <person name="Cannon S.B."/>
            <person name="Udvardi M.K."/>
            <person name="Benedito V.A."/>
            <person name="Mayer K.F."/>
            <person name="Gouzy J."/>
            <person name="Schoof H."/>
            <person name="Van de Peer Y."/>
            <person name="Proost S."/>
            <person name="Cook D.R."/>
            <person name="Meyers B.C."/>
            <person name="Spannagl M."/>
            <person name="Cheung F."/>
            <person name="De Mita S."/>
            <person name="Krishnakumar V."/>
            <person name="Gundlach H."/>
            <person name="Zhou S."/>
            <person name="Mudge J."/>
            <person name="Bharti A.K."/>
            <person name="Murray J.D."/>
            <person name="Naoumkina M.A."/>
            <person name="Rosen B."/>
            <person name="Silverstein K.A."/>
            <person name="Tang H."/>
            <person name="Rombauts S."/>
            <person name="Zhao P.X."/>
            <person name="Zhou P."/>
            <person name="Barbe V."/>
            <person name="Bardou P."/>
            <person name="Bechner M."/>
            <person name="Bellec A."/>
            <person name="Berger A."/>
            <person name="Berges H."/>
            <person name="Bidwell S."/>
            <person name="Bisseling T."/>
            <person name="Choisne N."/>
            <person name="Couloux A."/>
            <person name="Denny R."/>
            <person name="Deshpande S."/>
            <person name="Dai X."/>
            <person name="Doyle J.J."/>
            <person name="Dudez A.M."/>
            <person name="Farmer A.D."/>
            <person name="Fouteau S."/>
            <person name="Franken C."/>
            <person name="Gibelin C."/>
            <person name="Gish J."/>
            <person name="Goldstein S."/>
            <person name="Gonzalez A.J."/>
            <person name="Green P.J."/>
            <person name="Hallab A."/>
            <person name="Hartog M."/>
            <person name="Hua A."/>
            <person name="Humphray S.J."/>
            <person name="Jeong D.H."/>
            <person name="Jing Y."/>
            <person name="Jocker A."/>
            <person name="Kenton S.M."/>
            <person name="Kim D.J."/>
            <person name="Klee K."/>
            <person name="Lai H."/>
            <person name="Lang C."/>
            <person name="Lin S."/>
            <person name="Macmil S.L."/>
            <person name="Magdelenat G."/>
            <person name="Matthews L."/>
            <person name="McCorrison J."/>
            <person name="Monaghan E.L."/>
            <person name="Mun J.H."/>
            <person name="Najar F.Z."/>
            <person name="Nicholson C."/>
            <person name="Noirot C."/>
            <person name="O'Bleness M."/>
            <person name="Paule C.R."/>
            <person name="Poulain J."/>
            <person name="Prion F."/>
            <person name="Qin B."/>
            <person name="Qu C."/>
            <person name="Retzel E.F."/>
            <person name="Riddle C."/>
            <person name="Sallet E."/>
            <person name="Samain S."/>
            <person name="Samson N."/>
            <person name="Sanders I."/>
            <person name="Saurat O."/>
            <person name="Scarpelli C."/>
            <person name="Schiex T."/>
            <person name="Segurens B."/>
            <person name="Severin A.J."/>
            <person name="Sherrier D.J."/>
            <person name="Shi R."/>
            <person name="Sims S."/>
            <person name="Singer S.R."/>
            <person name="Sinharoy S."/>
            <person name="Sterck L."/>
            <person name="Viollet A."/>
            <person name="Wang B.B."/>
            <person name="Wang K."/>
            <person name="Wang M."/>
            <person name="Wang X."/>
            <person name="Warfsmann J."/>
            <person name="Weissenbach J."/>
            <person name="White D.D."/>
            <person name="White J.D."/>
            <person name="Wiley G.B."/>
            <person name="Wincker P."/>
            <person name="Xing Y."/>
            <person name="Yang L."/>
            <person name="Yao Z."/>
            <person name="Ying F."/>
            <person name="Zhai J."/>
            <person name="Zhou L."/>
            <person name="Zuber A."/>
            <person name="Denarie J."/>
            <person name="Dixon R.A."/>
            <person name="May G.D."/>
            <person name="Schwartz D.C."/>
            <person name="Rogers J."/>
            <person name="Quetier F."/>
            <person name="Town C.D."/>
            <person name="Roe B.A."/>
        </authorList>
    </citation>
    <scope>NUCLEOTIDE SEQUENCE [LARGE SCALE GENOMIC DNA]</scope>
    <source>
        <strain evidence="1">A17</strain>
        <strain evidence="2 3">cv. Jemalong A17</strain>
    </source>
</reference>
<accession>G7ICS0</accession>